<dbReference type="PANTHER" id="PTHR30222:SF17">
    <property type="entry name" value="SPERMIDINE_PUTRESCINE-BINDING PERIPLASMIC PROTEIN"/>
    <property type="match status" value="1"/>
</dbReference>
<gene>
    <name evidence="5" type="ORF">Q8A70_05195</name>
</gene>
<dbReference type="InterPro" id="IPR001188">
    <property type="entry name" value="Sperm_putr-bd"/>
</dbReference>
<evidence type="ECO:0000313" key="5">
    <source>
        <dbReference type="EMBL" id="MDQ7247047.1"/>
    </source>
</evidence>
<comment type="subcellular location">
    <subcellularLocation>
        <location evidence="1">Periplasm</location>
    </subcellularLocation>
</comment>
<keyword evidence="4" id="KW-0574">Periplasm</keyword>
<dbReference type="Proteomes" id="UP001230156">
    <property type="component" value="Unassembled WGS sequence"/>
</dbReference>
<proteinExistence type="predicted"/>
<dbReference type="RefSeq" id="WP_379954457.1">
    <property type="nucleotide sequence ID" value="NZ_JAUYVI010000002.1"/>
</dbReference>
<evidence type="ECO:0000256" key="2">
    <source>
        <dbReference type="ARBA" id="ARBA00022448"/>
    </source>
</evidence>
<dbReference type="PRINTS" id="PR00909">
    <property type="entry name" value="SPERMDNBNDNG"/>
</dbReference>
<dbReference type="Gene3D" id="3.40.190.10">
    <property type="entry name" value="Periplasmic binding protein-like II"/>
    <property type="match status" value="2"/>
</dbReference>
<evidence type="ECO:0000256" key="1">
    <source>
        <dbReference type="ARBA" id="ARBA00004418"/>
    </source>
</evidence>
<reference evidence="6" key="1">
    <citation type="submission" date="2023-08" db="EMBL/GenBank/DDBJ databases">
        <title>Rhodospirillaceae gen. nov., a novel taxon isolated from the Yangtze River Yuezi River estuary sludge.</title>
        <authorList>
            <person name="Ruan L."/>
        </authorList>
    </citation>
    <scope>NUCLEOTIDE SEQUENCE [LARGE SCALE GENOMIC DNA]</scope>
    <source>
        <strain evidence="6">R-7</strain>
    </source>
</reference>
<dbReference type="EMBL" id="JAUYVI010000002">
    <property type="protein sequence ID" value="MDQ7247047.1"/>
    <property type="molecule type" value="Genomic_DNA"/>
</dbReference>
<dbReference type="InterPro" id="IPR006311">
    <property type="entry name" value="TAT_signal"/>
</dbReference>
<keyword evidence="2" id="KW-0813">Transport</keyword>
<name>A0ABU0YIJ2_9PROT</name>
<evidence type="ECO:0000256" key="4">
    <source>
        <dbReference type="ARBA" id="ARBA00022764"/>
    </source>
</evidence>
<keyword evidence="6" id="KW-1185">Reference proteome</keyword>
<accession>A0ABU0YIJ2</accession>
<dbReference type="PROSITE" id="PS51318">
    <property type="entry name" value="TAT"/>
    <property type="match status" value="1"/>
</dbReference>
<keyword evidence="3" id="KW-0732">Signal</keyword>
<evidence type="ECO:0000313" key="6">
    <source>
        <dbReference type="Proteomes" id="UP001230156"/>
    </source>
</evidence>
<comment type="caution">
    <text evidence="5">The sequence shown here is derived from an EMBL/GenBank/DDBJ whole genome shotgun (WGS) entry which is preliminary data.</text>
</comment>
<sequence length="431" mass="47306">MKDRDSKIQTIMTGYRRGFLSRREALRALGAVGLAAGAAPLLDFAALADEAGKQAGPGGIPLSRPDKPVTLPLNGDPIKSGLEPEKGPFHIFNYQDYIDQVSVIDTFSKKYGVEVVLTTFDSMDQAITRLASGTVEVDSTNITPDRLAQGVAGKLLQPLNHSYIPNLEKNIFKSLQNPFYDQGSQYSVPYNLYSTGIGWRTDKVKTDIGSLANPWSVFWDESSKEYSGYTGILDDARESLGMAMQYRGLTDMNTEDAAVLDKALADLKATVPISNPKINITEYQTLADGSCWIHQSWSGDMLGAIISYWPEGQDKSILKYWWPGKGKGVTQNDCWALLAKSKKPVLGHLWLNHICDAEVAYNNTTTYTGYQPAQKSFNADELVKAGILPEQLKNIILTEEDVGAGSLQYCALTPKGQGMWQDAYAKFNSGS</sequence>
<organism evidence="5 6">
    <name type="scientific">Dongia sedimenti</name>
    <dbReference type="NCBI Taxonomy" id="3064282"/>
    <lineage>
        <taxon>Bacteria</taxon>
        <taxon>Pseudomonadati</taxon>
        <taxon>Pseudomonadota</taxon>
        <taxon>Alphaproteobacteria</taxon>
        <taxon>Rhodospirillales</taxon>
        <taxon>Dongiaceae</taxon>
        <taxon>Dongia</taxon>
    </lineage>
</organism>
<evidence type="ECO:0000256" key="3">
    <source>
        <dbReference type="ARBA" id="ARBA00022729"/>
    </source>
</evidence>
<dbReference type="PANTHER" id="PTHR30222">
    <property type="entry name" value="SPERMIDINE/PUTRESCINE-BINDING PERIPLASMIC PROTEIN"/>
    <property type="match status" value="1"/>
</dbReference>
<dbReference type="SUPFAM" id="SSF53850">
    <property type="entry name" value="Periplasmic binding protein-like II"/>
    <property type="match status" value="1"/>
</dbReference>
<protein>
    <submittedName>
        <fullName evidence="5">Spermidine/putrescine ABC transporter substrate-binding protein</fullName>
    </submittedName>
</protein>
<dbReference type="CDD" id="cd13590">
    <property type="entry name" value="PBP2_PotD_PotF_like"/>
    <property type="match status" value="1"/>
</dbReference>